<dbReference type="PANTHER" id="PTHR33392">
    <property type="entry name" value="POLYISOPRENYL-TEICHOIC ACID--PEPTIDOGLYCAN TEICHOIC ACID TRANSFERASE TAGU"/>
    <property type="match status" value="1"/>
</dbReference>
<dbReference type="PANTHER" id="PTHR33392:SF6">
    <property type="entry name" value="POLYISOPRENYL-TEICHOIC ACID--PEPTIDOGLYCAN TEICHOIC ACID TRANSFERASE TAGU"/>
    <property type="match status" value="1"/>
</dbReference>
<feature type="domain" description="Cell envelope-related transcriptional attenuator" evidence="4">
    <location>
        <begin position="119"/>
        <end position="265"/>
    </location>
</feature>
<feature type="region of interest" description="Disordered" evidence="2">
    <location>
        <begin position="1"/>
        <end position="33"/>
    </location>
</feature>
<dbReference type="NCBIfam" id="TIGR00350">
    <property type="entry name" value="lytR_cpsA_psr"/>
    <property type="match status" value="1"/>
</dbReference>
<dbReference type="EMBL" id="MLCF01000017">
    <property type="protein sequence ID" value="OIV38609.1"/>
    <property type="molecule type" value="Genomic_DNA"/>
</dbReference>
<dbReference type="AlphaFoldDB" id="A0A1J7BYR3"/>
<organism evidence="5 6">
    <name type="scientific">Mangrovactinospora gilvigrisea</name>
    <dbReference type="NCBI Taxonomy" id="1428644"/>
    <lineage>
        <taxon>Bacteria</taxon>
        <taxon>Bacillati</taxon>
        <taxon>Actinomycetota</taxon>
        <taxon>Actinomycetes</taxon>
        <taxon>Kitasatosporales</taxon>
        <taxon>Streptomycetaceae</taxon>
        <taxon>Mangrovactinospora</taxon>
    </lineage>
</organism>
<reference evidence="5 6" key="1">
    <citation type="submission" date="2016-10" db="EMBL/GenBank/DDBJ databases">
        <title>Genome sequence of Streptomyces gilvigriseus MUSC 26.</title>
        <authorList>
            <person name="Lee L.-H."/>
            <person name="Ser H.-L."/>
        </authorList>
    </citation>
    <scope>NUCLEOTIDE SEQUENCE [LARGE SCALE GENOMIC DNA]</scope>
    <source>
        <strain evidence="5 6">MUSC 26</strain>
    </source>
</reference>
<evidence type="ECO:0000256" key="2">
    <source>
        <dbReference type="SAM" id="MobiDB-lite"/>
    </source>
</evidence>
<feature type="transmembrane region" description="Helical" evidence="3">
    <location>
        <begin position="44"/>
        <end position="66"/>
    </location>
</feature>
<comment type="caution">
    <text evidence="5">The sequence shown here is derived from an EMBL/GenBank/DDBJ whole genome shotgun (WGS) entry which is preliminary data.</text>
</comment>
<accession>A0A1J7BYR3</accession>
<evidence type="ECO:0000259" key="4">
    <source>
        <dbReference type="Pfam" id="PF03816"/>
    </source>
</evidence>
<dbReference type="InterPro" id="IPR004474">
    <property type="entry name" value="LytR_CpsA_psr"/>
</dbReference>
<protein>
    <recommendedName>
        <fullName evidence="4">Cell envelope-related transcriptional attenuator domain-containing protein</fullName>
    </recommendedName>
</protein>
<keyword evidence="3" id="KW-1133">Transmembrane helix</keyword>
<proteinExistence type="inferred from homology"/>
<feature type="compositionally biased region" description="Basic and acidic residues" evidence="2">
    <location>
        <begin position="18"/>
        <end position="27"/>
    </location>
</feature>
<dbReference type="InterPro" id="IPR050922">
    <property type="entry name" value="LytR/CpsA/Psr_CW_biosynth"/>
</dbReference>
<comment type="similarity">
    <text evidence="1">Belongs to the LytR/CpsA/Psr (LCP) family.</text>
</comment>
<dbReference type="Pfam" id="PF03816">
    <property type="entry name" value="LytR_cpsA_psr"/>
    <property type="match status" value="1"/>
</dbReference>
<dbReference type="STRING" id="1428644.BIV57_04985"/>
<evidence type="ECO:0000256" key="1">
    <source>
        <dbReference type="ARBA" id="ARBA00006068"/>
    </source>
</evidence>
<keyword evidence="3" id="KW-0812">Transmembrane</keyword>
<dbReference type="RefSeq" id="WP_071655428.1">
    <property type="nucleotide sequence ID" value="NZ_MLCF01000017.1"/>
</dbReference>
<name>A0A1J7BYR3_9ACTN</name>
<keyword evidence="3" id="KW-0472">Membrane</keyword>
<evidence type="ECO:0000256" key="3">
    <source>
        <dbReference type="SAM" id="Phobius"/>
    </source>
</evidence>
<evidence type="ECO:0000313" key="5">
    <source>
        <dbReference type="EMBL" id="OIV38609.1"/>
    </source>
</evidence>
<dbReference type="Gene3D" id="3.40.630.190">
    <property type="entry name" value="LCP protein"/>
    <property type="match status" value="1"/>
</dbReference>
<keyword evidence="6" id="KW-1185">Reference proteome</keyword>
<evidence type="ECO:0000313" key="6">
    <source>
        <dbReference type="Proteomes" id="UP000243342"/>
    </source>
</evidence>
<gene>
    <name evidence="5" type="ORF">BIV57_04985</name>
</gene>
<sequence length="351" mass="38216">MTNPQEPGQEPPLPPELSPRRQAEARGAKRRDRRSRRWRWPRRIVKTLLVLVVVLVLIGIGTLVWAQTQLQHVDALADYSGRPAAGAGTNWLLVGSDSRDNLTAEQKQQYHTGSDQGRRTDTIIVLHTGSDGTTLVSIPRDSWVTIPAYQGTAAHQSKINSAFGQGGAPLLVRTVETATGLRMDHYAEIGFAGFVNIVDALGGVHICLTAPVKDSKSGADLPVGCQTLDGQQALAFVRARYFDPTSDFGRMKRQQQFLSALADRFLSADVLLNPFRIYPAMNAVFEALLLSDGTGLLDLARLATALNSVSKGDGKELTVPISTGSYPTPDGEAVLWNKQEAATLFEQLRQH</sequence>
<dbReference type="OrthoDB" id="9782542at2"/>
<dbReference type="Proteomes" id="UP000243342">
    <property type="component" value="Unassembled WGS sequence"/>
</dbReference>